<feature type="compositionally biased region" description="Gly residues" evidence="6">
    <location>
        <begin position="409"/>
        <end position="423"/>
    </location>
</feature>
<feature type="compositionally biased region" description="Pro residues" evidence="6">
    <location>
        <begin position="700"/>
        <end position="713"/>
    </location>
</feature>
<dbReference type="GO" id="GO:0008270">
    <property type="term" value="F:zinc ion binding"/>
    <property type="evidence" value="ECO:0007669"/>
    <property type="project" value="InterPro"/>
</dbReference>
<protein>
    <recommendedName>
        <fullName evidence="9">SNF5-domain-containing protein</fullName>
    </recommendedName>
</protein>
<dbReference type="GO" id="GO:0006355">
    <property type="term" value="P:regulation of DNA-templated transcription"/>
    <property type="evidence" value="ECO:0007669"/>
    <property type="project" value="InterPro"/>
</dbReference>
<dbReference type="InterPro" id="IPR006939">
    <property type="entry name" value="SNF5"/>
</dbReference>
<accession>A0A8H5HJ60</accession>
<feature type="region of interest" description="Disordered" evidence="6">
    <location>
        <begin position="913"/>
        <end position="949"/>
    </location>
</feature>
<keyword evidence="3" id="KW-0805">Transcription regulation</keyword>
<organism evidence="7 8">
    <name type="scientific">Tricholomella constricta</name>
    <dbReference type="NCBI Taxonomy" id="117010"/>
    <lineage>
        <taxon>Eukaryota</taxon>
        <taxon>Fungi</taxon>
        <taxon>Dikarya</taxon>
        <taxon>Basidiomycota</taxon>
        <taxon>Agaricomycotina</taxon>
        <taxon>Agaricomycetes</taxon>
        <taxon>Agaricomycetidae</taxon>
        <taxon>Agaricales</taxon>
        <taxon>Tricholomatineae</taxon>
        <taxon>Lyophyllaceae</taxon>
        <taxon>Tricholomella</taxon>
    </lineage>
</organism>
<comment type="caution">
    <text evidence="7">The sequence shown here is derived from an EMBL/GenBank/DDBJ whole genome shotgun (WGS) entry which is preliminary data.</text>
</comment>
<feature type="compositionally biased region" description="Low complexity" evidence="6">
    <location>
        <begin position="618"/>
        <end position="636"/>
    </location>
</feature>
<dbReference type="PANTHER" id="PTHR10019">
    <property type="entry name" value="SNF5"/>
    <property type="match status" value="1"/>
</dbReference>
<feature type="compositionally biased region" description="Low complexity" evidence="6">
    <location>
        <begin position="659"/>
        <end position="699"/>
    </location>
</feature>
<keyword evidence="5" id="KW-0539">Nucleus</keyword>
<feature type="compositionally biased region" description="Polar residues" evidence="6">
    <location>
        <begin position="1432"/>
        <end position="1452"/>
    </location>
</feature>
<dbReference type="EMBL" id="JAACJP010000005">
    <property type="protein sequence ID" value="KAF5384284.1"/>
    <property type="molecule type" value="Genomic_DNA"/>
</dbReference>
<feature type="compositionally biased region" description="Acidic residues" evidence="6">
    <location>
        <begin position="992"/>
        <end position="1004"/>
    </location>
</feature>
<feature type="compositionally biased region" description="Low complexity" evidence="6">
    <location>
        <begin position="463"/>
        <end position="516"/>
    </location>
</feature>
<feature type="region of interest" description="Disordered" evidence="6">
    <location>
        <begin position="97"/>
        <end position="144"/>
    </location>
</feature>
<keyword evidence="4" id="KW-0804">Transcription</keyword>
<feature type="compositionally biased region" description="Gly residues" evidence="6">
    <location>
        <begin position="303"/>
        <end position="321"/>
    </location>
</feature>
<evidence type="ECO:0008006" key="9">
    <source>
        <dbReference type="Google" id="ProtNLM"/>
    </source>
</evidence>
<feature type="compositionally biased region" description="Polar residues" evidence="6">
    <location>
        <begin position="517"/>
        <end position="526"/>
    </location>
</feature>
<comment type="subcellular location">
    <subcellularLocation>
        <location evidence="1">Nucleus</location>
    </subcellularLocation>
</comment>
<evidence type="ECO:0000256" key="2">
    <source>
        <dbReference type="ARBA" id="ARBA00010239"/>
    </source>
</evidence>
<feature type="compositionally biased region" description="Basic residues" evidence="6">
    <location>
        <begin position="1161"/>
        <end position="1171"/>
    </location>
</feature>
<dbReference type="OrthoDB" id="515064at2759"/>
<name>A0A8H5HJ60_9AGAR</name>
<evidence type="ECO:0000256" key="3">
    <source>
        <dbReference type="ARBA" id="ARBA00023015"/>
    </source>
</evidence>
<gene>
    <name evidence="7" type="ORF">D9615_003252</name>
</gene>
<dbReference type="GO" id="GO:0006338">
    <property type="term" value="P:chromatin remodeling"/>
    <property type="evidence" value="ECO:0007669"/>
    <property type="project" value="InterPro"/>
</dbReference>
<feature type="compositionally biased region" description="Low complexity" evidence="6">
    <location>
        <begin position="322"/>
        <end position="355"/>
    </location>
</feature>
<dbReference type="Gene3D" id="3.30.50.10">
    <property type="entry name" value="Erythroid Transcription Factor GATA-1, subunit A"/>
    <property type="match status" value="1"/>
</dbReference>
<dbReference type="InterPro" id="IPR013088">
    <property type="entry name" value="Znf_NHR/GATA"/>
</dbReference>
<feature type="region of interest" description="Disordered" evidence="6">
    <location>
        <begin position="197"/>
        <end position="226"/>
    </location>
</feature>
<comment type="similarity">
    <text evidence="2">Belongs to the SNF5 family.</text>
</comment>
<feature type="region of interest" description="Disordered" evidence="6">
    <location>
        <begin position="1151"/>
        <end position="1171"/>
    </location>
</feature>
<keyword evidence="8" id="KW-1185">Reference proteome</keyword>
<reference evidence="7 8" key="1">
    <citation type="journal article" date="2020" name="ISME J.">
        <title>Uncovering the hidden diversity of litter-decomposition mechanisms in mushroom-forming fungi.</title>
        <authorList>
            <person name="Floudas D."/>
            <person name="Bentzer J."/>
            <person name="Ahren D."/>
            <person name="Johansson T."/>
            <person name="Persson P."/>
            <person name="Tunlid A."/>
        </authorList>
    </citation>
    <scope>NUCLEOTIDE SEQUENCE [LARGE SCALE GENOMIC DNA]</scope>
    <source>
        <strain evidence="7 8">CBS 661.87</strain>
    </source>
</reference>
<feature type="compositionally biased region" description="Pro residues" evidence="6">
    <location>
        <begin position="527"/>
        <end position="541"/>
    </location>
</feature>
<sequence length="1642" mass="174742">MNNNSNAHAYHQPYAGASGGINPAVLAAFQNQNANKPKYPPGGGGAVNPAQLMNGMGMGMGGGMSGGMGMQQHTNNPMSINPAQLLQQQQLMNGMGMAGSNTNNNMTGSINPAALSSSNSNPNPASHPPQSPASGGAGPGQNLSTLLGLTPDQFNALPTFEKQQKMMVAASQQHQATIREQFREKQLLQQQQAQAQQLHGMLGSGGGMAPQAQQQQFRDSMQQQQLRDRMGGMGMNMNAMNMGGMNMGAMGGSGGGGGGGGGSSQQQFREQILQGYQQQQHPSQQQQQQHMASNMGMGMNLGSMGGMSMGSSTGMGMGVGGMYSNQQPQTQGTPQPHQTQHQQQQQNMNQDLLQGLMGGPGRASSAMGSFYDRPLSSAGSASGAPPQQQQPQQGQVQGGMMLPPSIPRGPGGMSAGMGMGMNMGTGMRNVPGGAGGVGAMRPPSRAMSATPVNTNGANVNGRGMSPSQNQQQQQGQGMGANPYPQNQHQQQQPFVGQGQQVFAHSSPGHHSQQQQPMTPQTLRSTPTPAPGPNSASPPLPGSPYRGAKRKVTADAGSPLGMGPGMGPPAPANGYQPQPSPTPTPTHGHGHRPPSSMGMGMNGAGGGGGDIPRPPTQPPQQQQQQQRQSVSRQGSVPIVAKAGSVPPTAVPAQAEAKANTTPASITASASTPTSAPALAVSTTPASTSTAATAPTSTTTTAPPPPAPQPQVIPHLPPLPANVSLNPAVTRVTVVPLLTSLSTIPALSSPEIEDVKGWMEVDKAYEGSFRSMKERMGAEARVALHRADWWEKGGGSEGGNVNRWRRPREGFDVRYPRSRKAGEGRGRRGIRREGLRLPRKLDLRDVNRPEQLVPIRLEFDVEHHKMRDTFVWNLNDPVVTPENFAQTVVEDYNLSASYHAVITKAIQDQLSDFKAHTGQNDGEGGDPPSPVFSTSVGADVEDPGPKRGRLDGEEETWWTGWRERVHKVERERSRSRRRGKKRRKVVVDVKEEGEDGIDGDVEDGLDEIGTGKEDWDKSVGLEEMEINEATMHEEMRILIKLDIIVGSMKLDDQFEWDLENENASPEEFAGVYAQELGLNGEFTTAIAHSIREQVQTYQKSLYLVGHPSDGSAIQDDDLRFSFLPSLTSAARPLDQIQSYTPLLNYLSDGEIERTEKDRDKDMNKRRKRNTRGRRGIALPDREPIRTYRTPAIGFPELDPATLALAVAANAPMSRRAAAAAATLTIANMVASENGTAFLPQVAVPSTAVPPPAPKDKKTAKGHFKAPPYPPTVLRPRAHVTAPTSSTAADVSKLPAPLENDPPPPVVSSSVVIGTAQPPDSKVAKVITAKRAKELEREAREKEFADGQHPNMIDGVWHCSNCGCPDSIAIGRRKGPLGDKSQCGLCGRYWHRHRRPRPVEYNPDPDFHNGIKRELEVAKVTASAKKKGGAAALRAQSSTLPHTPAETSEAQTPARSNGDVDVSARQSPIPTIAPSEDDRAISPVSTASSASEPPLAQRIKLNGSNSYSRRASTPPAPGTPAAAPTSTAKGDGSPIKNTPASKDTKMADAATVSPTSPARPLAVPPQWLSSAKAAMMARYPNDKFEIILRKVSATSSPEWRIKCLDCPGKLYTPGPGETLANYEVHLKNRQHRQRVNDRINNGADS</sequence>
<feature type="compositionally biased region" description="Polar residues" evidence="6">
    <location>
        <begin position="99"/>
        <end position="110"/>
    </location>
</feature>
<evidence type="ECO:0000313" key="7">
    <source>
        <dbReference type="EMBL" id="KAF5384284.1"/>
    </source>
</evidence>
<feature type="compositionally biased region" description="Low complexity" evidence="6">
    <location>
        <begin position="1516"/>
        <end position="1525"/>
    </location>
</feature>
<evidence type="ECO:0000256" key="4">
    <source>
        <dbReference type="ARBA" id="ARBA00023163"/>
    </source>
</evidence>
<dbReference type="GO" id="GO:0000228">
    <property type="term" value="C:nuclear chromosome"/>
    <property type="evidence" value="ECO:0007669"/>
    <property type="project" value="InterPro"/>
</dbReference>
<evidence type="ECO:0000256" key="1">
    <source>
        <dbReference type="ARBA" id="ARBA00004123"/>
    </source>
</evidence>
<evidence type="ECO:0000256" key="5">
    <source>
        <dbReference type="ARBA" id="ARBA00023242"/>
    </source>
</evidence>
<evidence type="ECO:0000256" key="6">
    <source>
        <dbReference type="SAM" id="MobiDB-lite"/>
    </source>
</evidence>
<feature type="region of interest" description="Disordered" evidence="6">
    <location>
        <begin position="1247"/>
        <end position="1306"/>
    </location>
</feature>
<feature type="region of interest" description="Disordered" evidence="6">
    <location>
        <begin position="1425"/>
        <end position="1560"/>
    </location>
</feature>
<dbReference type="Proteomes" id="UP000565441">
    <property type="component" value="Unassembled WGS sequence"/>
</dbReference>
<feature type="compositionally biased region" description="Gly residues" evidence="6">
    <location>
        <begin position="599"/>
        <end position="609"/>
    </location>
</feature>
<proteinExistence type="inferred from homology"/>
<feature type="compositionally biased region" description="Low complexity" evidence="6">
    <location>
        <begin position="111"/>
        <end position="124"/>
    </location>
</feature>
<feature type="compositionally biased region" description="Low complexity" evidence="6">
    <location>
        <begin position="274"/>
        <end position="302"/>
    </location>
</feature>
<feature type="compositionally biased region" description="Low complexity" evidence="6">
    <location>
        <begin position="211"/>
        <end position="225"/>
    </location>
</feature>
<feature type="compositionally biased region" description="Basic and acidic residues" evidence="6">
    <location>
        <begin position="1151"/>
        <end position="1160"/>
    </location>
</feature>
<dbReference type="Pfam" id="PF04855">
    <property type="entry name" value="SNF5"/>
    <property type="match status" value="1"/>
</dbReference>
<evidence type="ECO:0000313" key="8">
    <source>
        <dbReference type="Proteomes" id="UP000565441"/>
    </source>
</evidence>
<feature type="compositionally biased region" description="Gly residues" evidence="6">
    <location>
        <begin position="246"/>
        <end position="263"/>
    </location>
</feature>
<feature type="compositionally biased region" description="Low complexity" evidence="6">
    <location>
        <begin position="376"/>
        <end position="399"/>
    </location>
</feature>
<feature type="region of interest" description="Disordered" evidence="6">
    <location>
        <begin position="246"/>
        <end position="713"/>
    </location>
</feature>
<feature type="region of interest" description="Disordered" evidence="6">
    <location>
        <begin position="992"/>
        <end position="1011"/>
    </location>
</feature>